<evidence type="ECO:0000313" key="1">
    <source>
        <dbReference type="EMBL" id="MDO7927770.1"/>
    </source>
</evidence>
<gene>
    <name evidence="1" type="ORF">Q6A51_13320</name>
</gene>
<organism evidence="1 2">
    <name type="scientific">Pseudomonas serbiensis</name>
    <dbReference type="NCBI Taxonomy" id="3064350"/>
    <lineage>
        <taxon>Bacteria</taxon>
        <taxon>Pseudomonadati</taxon>
        <taxon>Pseudomonadota</taxon>
        <taxon>Gammaproteobacteria</taxon>
        <taxon>Pseudomonadales</taxon>
        <taxon>Pseudomonadaceae</taxon>
        <taxon>Pseudomonas</taxon>
    </lineage>
</organism>
<reference evidence="1 2" key="1">
    <citation type="submission" date="2023-07" db="EMBL/GenBank/DDBJ databases">
        <title>Identification of four novel Pseudomonas species associated with bacterial leaf spot of cucurbits.</title>
        <authorList>
            <person name="Fullem K.R."/>
        </authorList>
    </citation>
    <scope>NUCLEOTIDE SEQUENCE [LARGE SCALE GENOMIC DNA]</scope>
    <source>
        <strain evidence="1 2">KFB 138</strain>
    </source>
</reference>
<keyword evidence="2" id="KW-1185">Reference proteome</keyword>
<name>A0ABT9CVB7_9PSED</name>
<dbReference type="RefSeq" id="WP_304574998.1">
    <property type="nucleotide sequence ID" value="NZ_JAUQOO010000009.1"/>
</dbReference>
<accession>A0ABT9CVB7</accession>
<evidence type="ECO:0000313" key="2">
    <source>
        <dbReference type="Proteomes" id="UP001223016"/>
    </source>
</evidence>
<comment type="caution">
    <text evidence="1">The sequence shown here is derived from an EMBL/GenBank/DDBJ whole genome shotgun (WGS) entry which is preliminary data.</text>
</comment>
<dbReference type="Proteomes" id="UP001223016">
    <property type="component" value="Unassembled WGS sequence"/>
</dbReference>
<protein>
    <submittedName>
        <fullName evidence="1">Uncharacterized protein</fullName>
    </submittedName>
</protein>
<proteinExistence type="predicted"/>
<dbReference type="EMBL" id="JAUQOO010000009">
    <property type="protein sequence ID" value="MDO7927770.1"/>
    <property type="molecule type" value="Genomic_DNA"/>
</dbReference>
<sequence length="82" mass="8754">MKRIKLEVIPSPKNGTASVIAAKPSFIKINPYVCIKSYDFDGSDYLCGACGVILAESTNRGRISNLVIKCSSCGCHNSVRGS</sequence>